<keyword evidence="2" id="KW-1185">Reference proteome</keyword>
<dbReference type="EMBL" id="JAGSMN010000965">
    <property type="protein sequence ID" value="MBR7677512.1"/>
    <property type="molecule type" value="Genomic_DNA"/>
</dbReference>
<protein>
    <submittedName>
        <fullName evidence="1">Uncharacterized protein</fullName>
    </submittedName>
</protein>
<organism evidence="1 2">
    <name type="scientific">Streptomyces daliensis</name>
    <dbReference type="NCBI Taxonomy" id="299421"/>
    <lineage>
        <taxon>Bacteria</taxon>
        <taxon>Bacillati</taxon>
        <taxon>Actinomycetota</taxon>
        <taxon>Actinomycetes</taxon>
        <taxon>Kitasatosporales</taxon>
        <taxon>Streptomycetaceae</taxon>
        <taxon>Streptomyces</taxon>
    </lineage>
</organism>
<gene>
    <name evidence="1" type="ORF">KDA82_31900</name>
</gene>
<feature type="non-terminal residue" evidence="1">
    <location>
        <position position="1"/>
    </location>
</feature>
<proteinExistence type="predicted"/>
<dbReference type="AlphaFoldDB" id="A0A8T4J2C1"/>
<evidence type="ECO:0000313" key="1">
    <source>
        <dbReference type="EMBL" id="MBR7677512.1"/>
    </source>
</evidence>
<name>A0A8T4J2C1_9ACTN</name>
<evidence type="ECO:0000313" key="2">
    <source>
        <dbReference type="Proteomes" id="UP000675554"/>
    </source>
</evidence>
<sequence length="74" mass="7982">AASGELPGVMAELGLTHTSREAVLRCVRDQQSWAAGMENWDRTDTIRFAPSELPAHGGTASYVEDLLDITGVPR</sequence>
<dbReference type="Proteomes" id="UP000675554">
    <property type="component" value="Unassembled WGS sequence"/>
</dbReference>
<accession>A0A8T4J2C1</accession>
<reference evidence="1" key="1">
    <citation type="submission" date="2021-04" db="EMBL/GenBank/DDBJ databases">
        <title>Sequencing of actinobacteria type strains.</title>
        <authorList>
            <person name="Nguyen G.-S."/>
            <person name="Wentzel A."/>
        </authorList>
    </citation>
    <scope>NUCLEOTIDE SEQUENCE</scope>
    <source>
        <strain evidence="1">DSM 42095</strain>
    </source>
</reference>
<comment type="caution">
    <text evidence="1">The sequence shown here is derived from an EMBL/GenBank/DDBJ whole genome shotgun (WGS) entry which is preliminary data.</text>
</comment>